<dbReference type="Proteomes" id="UP000230002">
    <property type="component" value="Unassembled WGS sequence"/>
</dbReference>
<name>A0A2G8SNT2_9APHY</name>
<keyword evidence="3" id="KW-1185">Reference proteome</keyword>
<evidence type="ECO:0000313" key="3">
    <source>
        <dbReference type="Proteomes" id="UP000230002"/>
    </source>
</evidence>
<protein>
    <recommendedName>
        <fullName evidence="4">CsbD-like domain-containing protein</fullName>
    </recommendedName>
</protein>
<reference evidence="2 3" key="1">
    <citation type="journal article" date="2015" name="Sci. Rep.">
        <title>Chromosome-level genome map provides insights into diverse defense mechanisms in the medicinal fungus Ganoderma sinense.</title>
        <authorList>
            <person name="Zhu Y."/>
            <person name="Xu J."/>
            <person name="Sun C."/>
            <person name="Zhou S."/>
            <person name="Xu H."/>
            <person name="Nelson D.R."/>
            <person name="Qian J."/>
            <person name="Song J."/>
            <person name="Luo H."/>
            <person name="Xiang L."/>
            <person name="Li Y."/>
            <person name="Xu Z."/>
            <person name="Ji A."/>
            <person name="Wang L."/>
            <person name="Lu S."/>
            <person name="Hayward A."/>
            <person name="Sun W."/>
            <person name="Li X."/>
            <person name="Schwartz D.C."/>
            <person name="Wang Y."/>
            <person name="Chen S."/>
        </authorList>
    </citation>
    <scope>NUCLEOTIDE SEQUENCE [LARGE SCALE GENOMIC DNA]</scope>
    <source>
        <strain evidence="2 3">ZZ0214-1</strain>
    </source>
</reference>
<sequence>MTQALQKHREPTQNFTSRSPSTHTTTYPPREFTSWSQSGKEEHTQGEVKAAQAQAYVEGAADRLGGKKDAVVGAITGDRQQEFEGNVRHDMGEA</sequence>
<dbReference type="STRING" id="1077348.A0A2G8SNT2"/>
<comment type="caution">
    <text evidence="2">The sequence shown here is derived from an EMBL/GenBank/DDBJ whole genome shotgun (WGS) entry which is preliminary data.</text>
</comment>
<accession>A0A2G8SNT2</accession>
<proteinExistence type="predicted"/>
<feature type="compositionally biased region" description="Polar residues" evidence="1">
    <location>
        <begin position="12"/>
        <end position="38"/>
    </location>
</feature>
<dbReference type="PANTHER" id="PTHR40460:SF1">
    <property type="entry name" value="CSBD-LIKE DOMAIN-CONTAINING PROTEIN"/>
    <property type="match status" value="1"/>
</dbReference>
<evidence type="ECO:0008006" key="4">
    <source>
        <dbReference type="Google" id="ProtNLM"/>
    </source>
</evidence>
<gene>
    <name evidence="2" type="ORF">GSI_02152</name>
</gene>
<dbReference type="OrthoDB" id="9999611at2759"/>
<dbReference type="AlphaFoldDB" id="A0A2G8SNT2"/>
<dbReference type="PANTHER" id="PTHR40460">
    <property type="entry name" value="CHROMOSOME 1, WHOLE GENOME SHOTGUN SEQUENCE"/>
    <property type="match status" value="1"/>
</dbReference>
<evidence type="ECO:0000313" key="2">
    <source>
        <dbReference type="EMBL" id="PIL35425.1"/>
    </source>
</evidence>
<organism evidence="2 3">
    <name type="scientific">Ganoderma sinense ZZ0214-1</name>
    <dbReference type="NCBI Taxonomy" id="1077348"/>
    <lineage>
        <taxon>Eukaryota</taxon>
        <taxon>Fungi</taxon>
        <taxon>Dikarya</taxon>
        <taxon>Basidiomycota</taxon>
        <taxon>Agaricomycotina</taxon>
        <taxon>Agaricomycetes</taxon>
        <taxon>Polyporales</taxon>
        <taxon>Polyporaceae</taxon>
        <taxon>Ganoderma</taxon>
    </lineage>
</organism>
<feature type="region of interest" description="Disordered" evidence="1">
    <location>
        <begin position="1"/>
        <end position="51"/>
    </location>
</feature>
<evidence type="ECO:0000256" key="1">
    <source>
        <dbReference type="SAM" id="MobiDB-lite"/>
    </source>
</evidence>
<dbReference type="EMBL" id="AYKW01000003">
    <property type="protein sequence ID" value="PIL35425.1"/>
    <property type="molecule type" value="Genomic_DNA"/>
</dbReference>